<dbReference type="EMBL" id="NAJL01000055">
    <property type="protein sequence ID" value="TKA23451.1"/>
    <property type="molecule type" value="Genomic_DNA"/>
</dbReference>
<evidence type="ECO:0008006" key="8">
    <source>
        <dbReference type="Google" id="ProtNLM"/>
    </source>
</evidence>
<dbReference type="OrthoDB" id="185373at2759"/>
<comment type="caution">
    <text evidence="6">The sequence shown here is derived from an EMBL/GenBank/DDBJ whole genome shotgun (WGS) entry which is preliminary data.</text>
</comment>
<dbReference type="PROSITE" id="PS51375">
    <property type="entry name" value="PPR"/>
    <property type="match status" value="2"/>
</dbReference>
<dbReference type="InterPro" id="IPR002885">
    <property type="entry name" value="PPR_rpt"/>
</dbReference>
<accession>A0A4U0TN78</accession>
<evidence type="ECO:0000313" key="7">
    <source>
        <dbReference type="Proteomes" id="UP000308549"/>
    </source>
</evidence>
<gene>
    <name evidence="6" type="ORF">B0A50_07478</name>
</gene>
<dbReference type="InterPro" id="IPR011990">
    <property type="entry name" value="TPR-like_helical_dom_sf"/>
</dbReference>
<name>A0A4U0TN78_9PEZI</name>
<evidence type="ECO:0000256" key="2">
    <source>
        <dbReference type="ARBA" id="ARBA00022737"/>
    </source>
</evidence>
<comment type="subunit">
    <text evidence="4">Binds to mitochondrial small subunit 15S rRNA.</text>
</comment>
<keyword evidence="2" id="KW-0677">Repeat</keyword>
<evidence type="ECO:0000256" key="4">
    <source>
        <dbReference type="ARBA" id="ARBA00044511"/>
    </source>
</evidence>
<evidence type="ECO:0000256" key="5">
    <source>
        <dbReference type="PROSITE-ProRule" id="PRU00708"/>
    </source>
</evidence>
<dbReference type="PANTHER" id="PTHR47447:SF17">
    <property type="entry name" value="OS12G0638900 PROTEIN"/>
    <property type="match status" value="1"/>
</dbReference>
<proteinExistence type="inferred from homology"/>
<reference evidence="6 7" key="1">
    <citation type="submission" date="2017-03" db="EMBL/GenBank/DDBJ databases">
        <title>Genomes of endolithic fungi from Antarctica.</title>
        <authorList>
            <person name="Coleine C."/>
            <person name="Masonjones S."/>
            <person name="Stajich J.E."/>
        </authorList>
    </citation>
    <scope>NUCLEOTIDE SEQUENCE [LARGE SCALE GENOMIC DNA]</scope>
    <source>
        <strain evidence="6 7">CCFEE 6315</strain>
    </source>
</reference>
<comment type="similarity">
    <text evidence="1">Belongs to the CCM1 family.</text>
</comment>
<protein>
    <recommendedName>
        <fullName evidence="8">Pentatricopeptide repeat protein</fullName>
    </recommendedName>
</protein>
<feature type="repeat" description="PPR" evidence="5">
    <location>
        <begin position="460"/>
        <end position="494"/>
    </location>
</feature>
<evidence type="ECO:0000256" key="3">
    <source>
        <dbReference type="ARBA" id="ARBA00044493"/>
    </source>
</evidence>
<evidence type="ECO:0000256" key="1">
    <source>
        <dbReference type="ARBA" id="ARBA00006192"/>
    </source>
</evidence>
<dbReference type="PANTHER" id="PTHR47447">
    <property type="entry name" value="OS03G0856100 PROTEIN"/>
    <property type="match status" value="1"/>
</dbReference>
<dbReference type="Pfam" id="PF13041">
    <property type="entry name" value="PPR_2"/>
    <property type="match status" value="1"/>
</dbReference>
<comment type="function">
    <text evidence="3">Regulates mitochondrial small subunit maturation by controlling 15S rRNA 5'-end processing. Localizes to the 5' precursor of the 15S rRNA in a position that is subsequently occupied by mS47 in the mature yeast mtSSU. Uses structure and sequence-specific RNA recognition, binding to a single-stranded region of the precursor and specifically recognizing bases -6 to -1. The exchange of Ccm1 for mS47 is coupled to the irreversible removal of precursor rRNA that is accompanied by conformational changes of the mitoribosomal proteins uS5m and mS26. These conformational changes signal completion of 5'-end rRNA processing through protection of the mature 5'-end of the 15S rRNA and stabilization of mS47. The removal of the 5' precursor together with the dissociation of Ccm1 may be catalyzed by the 5'-3' exoribonuclease Pet127. Involved in the specific removal of group I introns in mitochondrial encoded transcripts.</text>
</comment>
<evidence type="ECO:0000313" key="6">
    <source>
        <dbReference type="EMBL" id="TKA23451.1"/>
    </source>
</evidence>
<sequence>MEAFARKRGTIGRSVWRELALWLLYHERDAVDDFLLSTNSPLYPPINWVEDCLILLARQYSLLDDGTQRSRLQKLAATFLELVPRETNEQWVFNQAFVRHILPVCSESQIDHIYRLIKIDKIKLTPYTLLHVANAFAKRNKLEQALSSLLEAKDCGANVNTVGFRSICATILRRSNQQGGLRVCLRLIENLVSMGVRLNRTLCNIVMLNAVEAGDLDTADAVHRSALEQNFELNAHTCAIRLKACKMDIHNSARLKLAIEEAIANGDIRTNAVIAGELLHCLTLQSFVDREGWEMAFKKVATACVELFDTGPMERLGLDMPEVPPNTSSTPRLTPSRHVFMYLLITYLRRGTTVEQATQLYNRWRELVEAGDKSLADCATTAHVSNVFLRRFVRSRDSLLQAAKVVKDMQKPLPRSARANQAPPDVYTWSIFLHGFASNGHTRLAEQVLRYMRSKGMEPNEVTWTSLVGGYAREQDSNGLLESMKRMQDSGIALSEWTRRGLGRFKDRGRLRGILEQQRLQQSLDFSGDLKSGLAQRLSTPPLVGQEPLAVTQGSEVQDHTVDGHHQGIFGDSPAEMAEMTTTREVENHTNPDR</sequence>
<organism evidence="6 7">
    <name type="scientific">Salinomyces thailandicus</name>
    <dbReference type="NCBI Taxonomy" id="706561"/>
    <lineage>
        <taxon>Eukaryota</taxon>
        <taxon>Fungi</taxon>
        <taxon>Dikarya</taxon>
        <taxon>Ascomycota</taxon>
        <taxon>Pezizomycotina</taxon>
        <taxon>Dothideomycetes</taxon>
        <taxon>Dothideomycetidae</taxon>
        <taxon>Mycosphaerellales</taxon>
        <taxon>Teratosphaeriaceae</taxon>
        <taxon>Salinomyces</taxon>
    </lineage>
</organism>
<dbReference type="AlphaFoldDB" id="A0A4U0TN78"/>
<keyword evidence="7" id="KW-1185">Reference proteome</keyword>
<feature type="repeat" description="PPR" evidence="5">
    <location>
        <begin position="425"/>
        <end position="459"/>
    </location>
</feature>
<dbReference type="Proteomes" id="UP000308549">
    <property type="component" value="Unassembled WGS sequence"/>
</dbReference>
<dbReference type="NCBIfam" id="TIGR00756">
    <property type="entry name" value="PPR"/>
    <property type="match status" value="1"/>
</dbReference>
<dbReference type="Gene3D" id="1.25.40.10">
    <property type="entry name" value="Tetratricopeptide repeat domain"/>
    <property type="match status" value="2"/>
</dbReference>